<keyword evidence="3" id="KW-1133">Transmembrane helix</keyword>
<dbReference type="Proteomes" id="UP000218899">
    <property type="component" value="Chromosome"/>
</dbReference>
<dbReference type="InterPro" id="IPR049806">
    <property type="entry name" value="MasK-like_C"/>
</dbReference>
<feature type="transmembrane region" description="Helical" evidence="3">
    <location>
        <begin position="171"/>
        <end position="190"/>
    </location>
</feature>
<dbReference type="RefSeq" id="WP_096461037.1">
    <property type="nucleotide sequence ID" value="NZ_AP014936.1"/>
</dbReference>
<keyword evidence="1" id="KW-0175">Coiled coil</keyword>
<sequence length="446" mass="49931">MSVAVSQEQQDLNAQIAEVRDTINGLKEKLRRVDGELEALAGERERYELLGEICRGLDKLDELGAADLFWGEQAGTRETSDRLAKVRERAGVFAEKLTAIEQRRKPLQDEIDRQLLRFDQLSDELFELQEREENIKYEFVVHRELVVPPYTPPVMPWAEEPDDRRRFRKSLLVALLVALLFGMVMTIWVLPPPEEADVTEIPERLVKLVQREKPKPPEPRPLEPKKPEEKKDEKTEPKPDTQKARARAEQTGILAFKNTLTELIDDATASKLGADARISTSGEQATGQTQRSLVVAQAREGSGGINTASLSRNVGGTGRKVGGVQFTRVESSVGGLQEADRPLSDGVGPSRTDEEIQIVFDRYKATLYRIYNRELRNDPTLRGKMVLRITIEPGGEVSACSIESTDLASAVLKAEVVARVKRFNFGPKEGVPRITILYPIDFLPAT</sequence>
<evidence type="ECO:0000256" key="2">
    <source>
        <dbReference type="SAM" id="MobiDB-lite"/>
    </source>
</evidence>
<evidence type="ECO:0000313" key="4">
    <source>
        <dbReference type="EMBL" id="BAU48537.1"/>
    </source>
</evidence>
<organism evidence="4 5">
    <name type="scientific">Sulfurifustis variabilis</name>
    <dbReference type="NCBI Taxonomy" id="1675686"/>
    <lineage>
        <taxon>Bacteria</taxon>
        <taxon>Pseudomonadati</taxon>
        <taxon>Pseudomonadota</taxon>
        <taxon>Gammaproteobacteria</taxon>
        <taxon>Acidiferrobacterales</taxon>
        <taxon>Acidiferrobacteraceae</taxon>
        <taxon>Sulfurifustis</taxon>
    </lineage>
</organism>
<dbReference type="OrthoDB" id="7057177at2"/>
<keyword evidence="3" id="KW-0812">Transmembrane</keyword>
<keyword evidence="3" id="KW-0472">Membrane</keyword>
<reference evidence="4 5" key="1">
    <citation type="submission" date="2015-08" db="EMBL/GenBank/DDBJ databases">
        <title>Complete genome sequence of Sulfurifustis variabilis.</title>
        <authorList>
            <person name="Miura A."/>
            <person name="Kojima H."/>
            <person name="Fukui M."/>
        </authorList>
    </citation>
    <scope>NUCLEOTIDE SEQUENCE [LARGE SCALE GENOMIC DNA]</scope>
    <source>
        <strain evidence="5">skN76</strain>
    </source>
</reference>
<gene>
    <name evidence="4" type="ORF">SVA_1985</name>
</gene>
<evidence type="ECO:0000313" key="5">
    <source>
        <dbReference type="Proteomes" id="UP000218899"/>
    </source>
</evidence>
<keyword evidence="5" id="KW-1185">Reference proteome</keyword>
<feature type="region of interest" description="Disordered" evidence="2">
    <location>
        <begin position="209"/>
        <end position="247"/>
    </location>
</feature>
<accession>A0A1B4VDQ2</accession>
<dbReference type="EMBL" id="AP014936">
    <property type="protein sequence ID" value="BAU48537.1"/>
    <property type="molecule type" value="Genomic_DNA"/>
</dbReference>
<feature type="coiled-coil region" evidence="1">
    <location>
        <begin position="9"/>
        <end position="43"/>
    </location>
</feature>
<dbReference type="KEGG" id="sva:SVA_1985"/>
<dbReference type="SUPFAM" id="SSF74653">
    <property type="entry name" value="TolA/TonB C-terminal domain"/>
    <property type="match status" value="1"/>
</dbReference>
<protein>
    <submittedName>
        <fullName evidence="4">Energy transducer TonB</fullName>
    </submittedName>
</protein>
<evidence type="ECO:0000256" key="3">
    <source>
        <dbReference type="SAM" id="Phobius"/>
    </source>
</evidence>
<proteinExistence type="predicted"/>
<dbReference type="NCBIfam" id="NF033768">
    <property type="entry name" value="myxo_SS_tail"/>
    <property type="match status" value="1"/>
</dbReference>
<dbReference type="AlphaFoldDB" id="A0A1B4VDQ2"/>
<name>A0A1B4VDQ2_9GAMM</name>
<evidence type="ECO:0000256" key="1">
    <source>
        <dbReference type="SAM" id="Coils"/>
    </source>
</evidence>